<dbReference type="GO" id="GO:0045893">
    <property type="term" value="P:positive regulation of DNA-templated transcription"/>
    <property type="evidence" value="ECO:0007669"/>
    <property type="project" value="InterPro"/>
</dbReference>
<evidence type="ECO:0000256" key="2">
    <source>
        <dbReference type="ARBA" id="ARBA00023015"/>
    </source>
</evidence>
<keyword evidence="8" id="KW-1185">Reference proteome</keyword>
<dbReference type="Proteomes" id="UP001212997">
    <property type="component" value="Unassembled WGS sequence"/>
</dbReference>
<dbReference type="InterPro" id="IPR036194">
    <property type="entry name" value="FlhD_sf"/>
</dbReference>
<keyword evidence="4" id="KW-1015">Disulfide bond</keyword>
<keyword evidence="2" id="KW-0805">Transcription regulation</keyword>
<protein>
    <recommendedName>
        <fullName evidence="9">Flagellar transcriptional regulator FlhD</fullName>
    </recommendedName>
</protein>
<keyword evidence="1" id="KW-0963">Cytoplasm</keyword>
<keyword evidence="6" id="KW-0804">Transcription</keyword>
<dbReference type="AlphaFoldDB" id="A0AAD5UN46"/>
<evidence type="ECO:0000313" key="7">
    <source>
        <dbReference type="EMBL" id="KAJ3472170.1"/>
    </source>
</evidence>
<dbReference type="InterPro" id="IPR023559">
    <property type="entry name" value="Flagellar_FlhD"/>
</dbReference>
<dbReference type="EMBL" id="JANAWD010002324">
    <property type="protein sequence ID" value="KAJ3472170.1"/>
    <property type="molecule type" value="Genomic_DNA"/>
</dbReference>
<gene>
    <name evidence="7" type="ORF">NLI96_g13397</name>
</gene>
<organism evidence="7 8">
    <name type="scientific">Meripilus lineatus</name>
    <dbReference type="NCBI Taxonomy" id="2056292"/>
    <lineage>
        <taxon>Eukaryota</taxon>
        <taxon>Fungi</taxon>
        <taxon>Dikarya</taxon>
        <taxon>Basidiomycota</taxon>
        <taxon>Agaricomycotina</taxon>
        <taxon>Agaricomycetes</taxon>
        <taxon>Polyporales</taxon>
        <taxon>Meripilaceae</taxon>
        <taxon>Meripilus</taxon>
    </lineage>
</organism>
<evidence type="ECO:0000256" key="1">
    <source>
        <dbReference type="ARBA" id="ARBA00022490"/>
    </source>
</evidence>
<name>A0AAD5UN46_9APHY</name>
<reference evidence="7" key="1">
    <citation type="submission" date="2022-07" db="EMBL/GenBank/DDBJ databases">
        <title>Genome Sequence of Physisporinus lineatus.</title>
        <authorList>
            <person name="Buettner E."/>
        </authorList>
    </citation>
    <scope>NUCLEOTIDE SEQUENCE</scope>
    <source>
        <strain evidence="7">VT162</strain>
    </source>
</reference>
<evidence type="ECO:0000313" key="8">
    <source>
        <dbReference type="Proteomes" id="UP001212997"/>
    </source>
</evidence>
<evidence type="ECO:0000256" key="5">
    <source>
        <dbReference type="ARBA" id="ARBA00023159"/>
    </source>
</evidence>
<evidence type="ECO:0000256" key="6">
    <source>
        <dbReference type="ARBA" id="ARBA00023163"/>
    </source>
</evidence>
<keyword evidence="3" id="KW-0238">DNA-binding</keyword>
<dbReference type="Pfam" id="PF05247">
    <property type="entry name" value="FlhD"/>
    <property type="match status" value="1"/>
</dbReference>
<keyword evidence="5" id="KW-0010">Activator</keyword>
<evidence type="ECO:0000256" key="4">
    <source>
        <dbReference type="ARBA" id="ARBA00023157"/>
    </source>
</evidence>
<accession>A0AAD5UN46</accession>
<dbReference type="Gene3D" id="1.10.4000.10">
    <property type="entry name" value="Flagellar transcriptional activator FlhD"/>
    <property type="match status" value="1"/>
</dbReference>
<evidence type="ECO:0000256" key="3">
    <source>
        <dbReference type="ARBA" id="ARBA00023125"/>
    </source>
</evidence>
<comment type="caution">
    <text evidence="7">The sequence shown here is derived from an EMBL/GenBank/DDBJ whole genome shotgun (WGS) entry which is preliminary data.</text>
</comment>
<sequence length="108" mass="12196">MAELHDISDAITEFNRSYLMLAKWLLLANRDEATRQLGISEKTASRIAALTLAQIDHLARAANCSASFATSVRQGARESAERRFAPRHRDDFVNDRRYVLAASRHLEP</sequence>
<dbReference type="GO" id="GO:0003677">
    <property type="term" value="F:DNA binding"/>
    <property type="evidence" value="ECO:0007669"/>
    <property type="project" value="UniProtKB-KW"/>
</dbReference>
<proteinExistence type="predicted"/>
<evidence type="ECO:0008006" key="9">
    <source>
        <dbReference type="Google" id="ProtNLM"/>
    </source>
</evidence>
<dbReference type="SUPFAM" id="SSF63592">
    <property type="entry name" value="Flagellar transcriptional activator FlhD"/>
    <property type="match status" value="1"/>
</dbReference>